<feature type="region of interest" description="Disordered" evidence="1">
    <location>
        <begin position="472"/>
        <end position="503"/>
    </location>
</feature>
<name>I2G098_USTHO</name>
<dbReference type="Proteomes" id="UP000006174">
    <property type="component" value="Unassembled WGS sequence"/>
</dbReference>
<dbReference type="STRING" id="1128400.I2G098"/>
<feature type="region of interest" description="Disordered" evidence="1">
    <location>
        <begin position="228"/>
        <end position="252"/>
    </location>
</feature>
<protein>
    <submittedName>
        <fullName evidence="2">Uncharacterized protein</fullName>
    </submittedName>
</protein>
<feature type="compositionally biased region" description="Basic residues" evidence="1">
    <location>
        <begin position="229"/>
        <end position="238"/>
    </location>
</feature>
<dbReference type="EMBL" id="CAGI01000175">
    <property type="protein sequence ID" value="CCF52591.1"/>
    <property type="molecule type" value="Genomic_DNA"/>
</dbReference>
<dbReference type="eggNOG" id="ENOG502SEJQ">
    <property type="taxonomic scope" value="Eukaryota"/>
</dbReference>
<evidence type="ECO:0000256" key="1">
    <source>
        <dbReference type="SAM" id="MobiDB-lite"/>
    </source>
</evidence>
<comment type="caution">
    <text evidence="2">The sequence shown here is derived from an EMBL/GenBank/DDBJ whole genome shotgun (WGS) entry which is preliminary data.</text>
</comment>
<feature type="compositionally biased region" description="Low complexity" evidence="1">
    <location>
        <begin position="239"/>
        <end position="252"/>
    </location>
</feature>
<gene>
    <name evidence="2" type="ORF">UHOR_04711</name>
</gene>
<organism evidence="2 3">
    <name type="scientific">Ustilago hordei</name>
    <name type="common">Barley covered smut fungus</name>
    <dbReference type="NCBI Taxonomy" id="120017"/>
    <lineage>
        <taxon>Eukaryota</taxon>
        <taxon>Fungi</taxon>
        <taxon>Dikarya</taxon>
        <taxon>Basidiomycota</taxon>
        <taxon>Ustilaginomycotina</taxon>
        <taxon>Ustilaginomycetes</taxon>
        <taxon>Ustilaginales</taxon>
        <taxon>Ustilaginaceae</taxon>
        <taxon>Ustilago</taxon>
    </lineage>
</organism>
<feature type="compositionally biased region" description="Polar residues" evidence="1">
    <location>
        <begin position="472"/>
        <end position="484"/>
    </location>
</feature>
<sequence length="862" mass="93324">MSKTPVSPPAVPGTPSARPRICKKLVIKGHASSSGASYTLFVKVQLPFSEHEMVYGLFKDPIVELQEAIVHRLDASGAAPALSASAATAASSLGIPLSIDHELNDSFIDFEHKPKDRSKVLAAPNDQSNLPRVIRDDNGNIMLKTFSKSSPRSKPSTSSIQASSSYMITLNLLVSSSSKPPLSPFSVRLAVPSCLNNFMRFTVDESIDKDLGSCGLAVEVDPPILPVSRHLKSPRRRPSSAASSRRAPSVVASLCDEEDVTLLGTASGDDSDLEQDDSAIVGPFQACEALVIRIAAPQAGDLFLPEPPVRTLSNALRAKKAISSISYQARVIQASERYVEEADDAQVEFRATIQLHQPFFPGLDREVMLYMQMDPSVDVLSWQPTAVDASRGISSWSFGSVASSLSSPNQLPRIASDGALSKSPSLDIGDVVMLPDPTQQAGDEEDLLSVAPPKGIDDNDFDFSLDNAAATPSKQRRFSLQSAGSAKPYPSQPPSEPSESSGSSANMLVVAFNLLPVLQSDEPVVITVCGTVTLSSGPEINVQDADPIKHHKGLIVPAALAHEYALPPFPVAAPSMTTPQLLEQPTESLEASLEASRETVQQQEYKHGLSMQSFKPTHDAPTDEILRQALAIIEAHNASLSDPSRNALVRQTPQALKEERGRNWILHMSHYLWTLFLAALVLMLFNAGQTANRELAAKLDELSRIVEASARTNAHQLMVISDHPIPSSTVVEATVPAVSRKPPDCSECDLRYKKELEKVADDYLSRSRKGTKIKKLDAPATLSSSASDKLHEEKLEHLQAHREEPIPRDVELESENLLPDESMEVRPSAEMGLTCFVSGWLQDLLRAPMLILQRLFGFLTGA</sequence>
<dbReference type="OMA" id="MNTRICK"/>
<evidence type="ECO:0000313" key="2">
    <source>
        <dbReference type="EMBL" id="CCF52591.1"/>
    </source>
</evidence>
<keyword evidence="3" id="KW-1185">Reference proteome</keyword>
<dbReference type="AlphaFoldDB" id="I2G098"/>
<evidence type="ECO:0000313" key="3">
    <source>
        <dbReference type="Proteomes" id="UP000006174"/>
    </source>
</evidence>
<reference evidence="2 3" key="1">
    <citation type="journal article" date="2012" name="Plant Cell">
        <title>Genome comparison of barley and maize smut fungi reveals targeted loss of RNA silencing components and species-specific presence of transposable elements.</title>
        <authorList>
            <person name="Laurie J.D."/>
            <person name="Ali S."/>
            <person name="Linning R."/>
            <person name="Mannhaupt G."/>
            <person name="Wong P."/>
            <person name="Gueldener U."/>
            <person name="Muensterkoetter M."/>
            <person name="Moore R."/>
            <person name="Kahmann R."/>
            <person name="Bakkeren G."/>
            <person name="Schirawski J."/>
        </authorList>
    </citation>
    <scope>NUCLEOTIDE SEQUENCE [LARGE SCALE GENOMIC DNA]</scope>
    <source>
        <strain evidence="3">Uh4875-4</strain>
    </source>
</reference>
<proteinExistence type="predicted"/>
<dbReference type="HOGENOM" id="CLU_332092_0_0_1"/>
<accession>I2G098</accession>